<evidence type="ECO:0000313" key="6">
    <source>
        <dbReference type="Proteomes" id="UP000324517"/>
    </source>
</evidence>
<dbReference type="RefSeq" id="WP_010194294.1">
    <property type="nucleotide sequence ID" value="NZ_CP020880.1"/>
</dbReference>
<sequence length="92" mass="9664">MYEREVGTEQTNTKAIISLVFGIVSILLPLIGSIFAIIGLVCYFVAKKEIVLTGEKGHGISVAGLVCSVAGLIIHLLGLLAIVAFMNVGSFT</sequence>
<evidence type="ECO:0000256" key="1">
    <source>
        <dbReference type="SAM" id="Phobius"/>
    </source>
</evidence>
<dbReference type="EMBL" id="VTET01000001">
    <property type="protein sequence ID" value="TYS74445.1"/>
    <property type="molecule type" value="Genomic_DNA"/>
</dbReference>
<evidence type="ECO:0000313" key="5">
    <source>
        <dbReference type="Proteomes" id="UP000195573"/>
    </source>
</evidence>
<feature type="transmembrane region" description="Helical" evidence="1">
    <location>
        <begin position="15"/>
        <end position="46"/>
    </location>
</feature>
<reference evidence="4 6" key="2">
    <citation type="submission" date="2019-08" db="EMBL/GenBank/DDBJ databases">
        <title>Bacillus genomes from the desert of Cuatro Cienegas, Coahuila.</title>
        <authorList>
            <person name="Olmedo-Alvarez G."/>
        </authorList>
    </citation>
    <scope>NUCLEOTIDE SEQUENCE [LARGE SCALE GENOMIC DNA]</scope>
    <source>
        <strain evidence="4 6">CH98b_3T</strain>
    </source>
</reference>
<dbReference type="Proteomes" id="UP000324517">
    <property type="component" value="Unassembled WGS sequence"/>
</dbReference>
<evidence type="ECO:0000313" key="3">
    <source>
        <dbReference type="EMBL" id="ART76999.1"/>
    </source>
</evidence>
<dbReference type="GeneID" id="96739434"/>
<reference evidence="3 5" key="1">
    <citation type="submission" date="2017-04" db="EMBL/GenBank/DDBJ databases">
        <title>Complete Genome Sequence of the Bacillus horikoshii 20a strain from Cuatro Cienegas, Coahuila, Mexico.</title>
        <authorList>
            <person name="Zarza E."/>
            <person name="Alcaraz L.D."/>
            <person name="Aguilar-Salinas B."/>
            <person name="Islas A."/>
            <person name="Olmedo-Alvarez G."/>
        </authorList>
    </citation>
    <scope>NUCLEOTIDE SEQUENCE [LARGE SCALE GENOMIC DNA]</scope>
    <source>
        <strain evidence="3 5">20a</strain>
    </source>
</reference>
<protein>
    <submittedName>
        <fullName evidence="4">DUF4190 domain-containing protein</fullName>
    </submittedName>
</protein>
<keyword evidence="1" id="KW-0812">Transmembrane</keyword>
<dbReference type="Pfam" id="PF13828">
    <property type="entry name" value="DUF4190"/>
    <property type="match status" value="1"/>
</dbReference>
<feature type="domain" description="DUF4190" evidence="2">
    <location>
        <begin position="15"/>
        <end position="77"/>
    </location>
</feature>
<evidence type="ECO:0000259" key="2">
    <source>
        <dbReference type="Pfam" id="PF13828"/>
    </source>
</evidence>
<gene>
    <name evidence="3" type="ORF">B4U37_13505</name>
    <name evidence="4" type="ORF">FZC75_01725</name>
</gene>
<dbReference type="InterPro" id="IPR025241">
    <property type="entry name" value="DUF4190"/>
</dbReference>
<evidence type="ECO:0000313" key="4">
    <source>
        <dbReference type="EMBL" id="TYS74445.1"/>
    </source>
</evidence>
<dbReference type="KEGG" id="bhk:B4U37_13505"/>
<organism evidence="4 6">
    <name type="scientific">Sutcliffiella horikoshii</name>
    <dbReference type="NCBI Taxonomy" id="79883"/>
    <lineage>
        <taxon>Bacteria</taxon>
        <taxon>Bacillati</taxon>
        <taxon>Bacillota</taxon>
        <taxon>Bacilli</taxon>
        <taxon>Bacillales</taxon>
        <taxon>Bacillaceae</taxon>
        <taxon>Sutcliffiella</taxon>
    </lineage>
</organism>
<keyword evidence="5" id="KW-1185">Reference proteome</keyword>
<feature type="transmembrane region" description="Helical" evidence="1">
    <location>
        <begin position="58"/>
        <end position="86"/>
    </location>
</feature>
<dbReference type="AlphaFoldDB" id="A0A1Y0CP40"/>
<name>A0A1Y0CP40_9BACI</name>
<dbReference type="OrthoDB" id="1955244at2"/>
<accession>A0A1Y0CP40</accession>
<proteinExistence type="predicted"/>
<dbReference type="Proteomes" id="UP000195573">
    <property type="component" value="Chromosome"/>
</dbReference>
<dbReference type="EMBL" id="CP020880">
    <property type="protein sequence ID" value="ART76999.1"/>
    <property type="molecule type" value="Genomic_DNA"/>
</dbReference>
<keyword evidence="1" id="KW-1133">Transmembrane helix</keyword>
<keyword evidence="1" id="KW-0472">Membrane</keyword>